<gene>
    <name evidence="2" type="primary">proX</name>
    <name evidence="2" type="ORF">EHSB41UT_04348</name>
</gene>
<proteinExistence type="predicted"/>
<dbReference type="InterPro" id="IPR036754">
    <property type="entry name" value="YbaK/aa-tRNA-synt-asso_dom_sf"/>
</dbReference>
<dbReference type="Proteomes" id="UP000196573">
    <property type="component" value="Unassembled WGS sequence"/>
</dbReference>
<name>A0A1X7AT16_9GAMM</name>
<reference evidence="2 3" key="1">
    <citation type="submission" date="2017-03" db="EMBL/GenBank/DDBJ databases">
        <authorList>
            <person name="Afonso C.L."/>
            <person name="Miller P.J."/>
            <person name="Scott M.A."/>
            <person name="Spackman E."/>
            <person name="Goraichik I."/>
            <person name="Dimitrov K.M."/>
            <person name="Suarez D.L."/>
            <person name="Swayne D.E."/>
        </authorList>
    </citation>
    <scope>NUCLEOTIDE SEQUENCE [LARGE SCALE GENOMIC DNA]</scope>
    <source>
        <strain evidence="2">SB41UT1</strain>
    </source>
</reference>
<accession>A0A1X7AT16</accession>
<dbReference type="GO" id="GO:0002161">
    <property type="term" value="F:aminoacyl-tRNA deacylase activity"/>
    <property type="evidence" value="ECO:0007669"/>
    <property type="project" value="InterPro"/>
</dbReference>
<dbReference type="InterPro" id="IPR007214">
    <property type="entry name" value="YbaK/aa-tRNA-synth-assoc-dom"/>
</dbReference>
<dbReference type="OrthoDB" id="9798587at2"/>
<dbReference type="Pfam" id="PF04073">
    <property type="entry name" value="tRNA_edit"/>
    <property type="match status" value="1"/>
</dbReference>
<dbReference type="SUPFAM" id="SSF55826">
    <property type="entry name" value="YbaK/ProRS associated domain"/>
    <property type="match status" value="1"/>
</dbReference>
<feature type="domain" description="YbaK/aminoacyl-tRNA synthetase-associated" evidence="1">
    <location>
        <begin position="48"/>
        <end position="150"/>
    </location>
</feature>
<evidence type="ECO:0000313" key="3">
    <source>
        <dbReference type="Proteomes" id="UP000196573"/>
    </source>
</evidence>
<organism evidence="2 3">
    <name type="scientific">Parendozoicomonas haliclonae</name>
    <dbReference type="NCBI Taxonomy" id="1960125"/>
    <lineage>
        <taxon>Bacteria</taxon>
        <taxon>Pseudomonadati</taxon>
        <taxon>Pseudomonadota</taxon>
        <taxon>Gammaproteobacteria</taxon>
        <taxon>Oceanospirillales</taxon>
        <taxon>Endozoicomonadaceae</taxon>
        <taxon>Parendozoicomonas</taxon>
    </lineage>
</organism>
<protein>
    <submittedName>
        <fullName evidence="2">Prolyl-tRNA editing protein ProX</fullName>
    </submittedName>
</protein>
<keyword evidence="3" id="KW-1185">Reference proteome</keyword>
<dbReference type="Gene3D" id="3.90.960.10">
    <property type="entry name" value="YbaK/aminoacyl-tRNA synthetase-associated domain"/>
    <property type="match status" value="1"/>
</dbReference>
<dbReference type="EMBL" id="FWPT01000013">
    <property type="protein sequence ID" value="SMA50537.1"/>
    <property type="molecule type" value="Genomic_DNA"/>
</dbReference>
<dbReference type="AlphaFoldDB" id="A0A1X7AT16"/>
<dbReference type="CDD" id="cd04332">
    <property type="entry name" value="YbaK_like"/>
    <property type="match status" value="1"/>
</dbReference>
<dbReference type="RefSeq" id="WP_087113028.1">
    <property type="nucleotide sequence ID" value="NZ_CBCSCN010000016.1"/>
</dbReference>
<evidence type="ECO:0000259" key="1">
    <source>
        <dbReference type="Pfam" id="PF04073"/>
    </source>
</evidence>
<sequence>MNTQLQAIYQNNISLLDSAGIAWQGFDHEPILDYEADSRVASAMGWTAEPTKSLFLRLKDGRYVIFLTHRDTRLDSKAIRDLLGSRPSICSNEEMVERVGCVPGAVCPFGLDKDIVLVVDKTLTDHAELLWTPGLPEKTFIMAGADLPRLVESLDNPVFWI</sequence>
<evidence type="ECO:0000313" key="2">
    <source>
        <dbReference type="EMBL" id="SMA50537.1"/>
    </source>
</evidence>